<proteinExistence type="predicted"/>
<accession>A0A560LCA1</accession>
<dbReference type="InterPro" id="IPR000644">
    <property type="entry name" value="CBS_dom"/>
</dbReference>
<dbReference type="InterPro" id="IPR007055">
    <property type="entry name" value="BON_dom"/>
</dbReference>
<reference evidence="5 6" key="1">
    <citation type="submission" date="2019-06" db="EMBL/GenBank/DDBJ databases">
        <title>Genomic Encyclopedia of Type Strains, Phase IV (KMG-V): Genome sequencing to study the core and pangenomes of soil and plant-associated prokaryotes.</title>
        <authorList>
            <person name="Whitman W."/>
        </authorList>
    </citation>
    <scope>NUCLEOTIDE SEQUENCE [LARGE SCALE GENOMIC DNA]</scope>
    <source>
        <strain evidence="5 6">BR 10355</strain>
    </source>
</reference>
<dbReference type="RefSeq" id="WP_146990278.1">
    <property type="nucleotide sequence ID" value="NZ_VITY01000011.1"/>
</dbReference>
<dbReference type="Proteomes" id="UP000321304">
    <property type="component" value="Unassembled WGS sequence"/>
</dbReference>
<evidence type="ECO:0000259" key="3">
    <source>
        <dbReference type="PROSITE" id="PS50914"/>
    </source>
</evidence>
<feature type="domain" description="CBS" evidence="4">
    <location>
        <begin position="94"/>
        <end position="150"/>
    </location>
</feature>
<feature type="domain" description="BON" evidence="3">
    <location>
        <begin position="156"/>
        <end position="223"/>
    </location>
</feature>
<organism evidence="5 6">
    <name type="scientific">Bradyrhizobium macuxiense</name>
    <dbReference type="NCBI Taxonomy" id="1755647"/>
    <lineage>
        <taxon>Bacteria</taxon>
        <taxon>Pseudomonadati</taxon>
        <taxon>Pseudomonadota</taxon>
        <taxon>Alphaproteobacteria</taxon>
        <taxon>Hyphomicrobiales</taxon>
        <taxon>Nitrobacteraceae</taxon>
        <taxon>Bradyrhizobium</taxon>
    </lineage>
</organism>
<dbReference type="EMBL" id="VITY01000011">
    <property type="protein sequence ID" value="TWB93153.1"/>
    <property type="molecule type" value="Genomic_DNA"/>
</dbReference>
<dbReference type="InterPro" id="IPR046342">
    <property type="entry name" value="CBS_dom_sf"/>
</dbReference>
<dbReference type="Gene3D" id="3.10.580.10">
    <property type="entry name" value="CBS-domain"/>
    <property type="match status" value="1"/>
</dbReference>
<evidence type="ECO:0000313" key="5">
    <source>
        <dbReference type="EMBL" id="TWB93153.1"/>
    </source>
</evidence>
<dbReference type="AlphaFoldDB" id="A0A560LCA1"/>
<protein>
    <submittedName>
        <fullName evidence="5">BON domain-containing protein</fullName>
    </submittedName>
</protein>
<dbReference type="CDD" id="cd04586">
    <property type="entry name" value="CBS_pair_BON_assoc"/>
    <property type="match status" value="1"/>
</dbReference>
<dbReference type="Pfam" id="PF00571">
    <property type="entry name" value="CBS"/>
    <property type="match status" value="2"/>
</dbReference>
<gene>
    <name evidence="5" type="ORF">FBZ93_111192</name>
</gene>
<dbReference type="PIRSF" id="PIRSF036990">
    <property type="entry name" value="UCP036990_CBS_BON"/>
    <property type="match status" value="1"/>
</dbReference>
<dbReference type="Gene3D" id="3.30.1340.30">
    <property type="match status" value="1"/>
</dbReference>
<comment type="caution">
    <text evidence="5">The sequence shown here is derived from an EMBL/GenBank/DDBJ whole genome shotgun (WGS) entry which is preliminary data.</text>
</comment>
<evidence type="ECO:0000256" key="1">
    <source>
        <dbReference type="ARBA" id="ARBA00023122"/>
    </source>
</evidence>
<evidence type="ECO:0000256" key="2">
    <source>
        <dbReference type="PROSITE-ProRule" id="PRU00703"/>
    </source>
</evidence>
<feature type="domain" description="CBS" evidence="4">
    <location>
        <begin position="7"/>
        <end position="63"/>
    </location>
</feature>
<dbReference type="PANTHER" id="PTHR43080:SF26">
    <property type="entry name" value="REGULATORY PROTEIN"/>
    <property type="match status" value="1"/>
</dbReference>
<dbReference type="InterPro" id="IPR051257">
    <property type="entry name" value="Diverse_CBS-Domain"/>
</dbReference>
<dbReference type="SMART" id="SM00116">
    <property type="entry name" value="CBS"/>
    <property type="match status" value="2"/>
</dbReference>
<name>A0A560LCA1_9BRAD</name>
<dbReference type="Pfam" id="PF04972">
    <property type="entry name" value="BON"/>
    <property type="match status" value="1"/>
</dbReference>
<dbReference type="PANTHER" id="PTHR43080">
    <property type="entry name" value="CBS DOMAIN-CONTAINING PROTEIN CBSX3, MITOCHONDRIAL"/>
    <property type="match status" value="1"/>
</dbReference>
<sequence length="249" mass="27738">MRAHQIMTRNVITVGANTSILDAATLMMNHHISGLPVVDSRGKLLGIVSESDFLRRTEIGTQRRRPRWLQFFMGPGWAAEEFLHERGRRVGAVMSVDPVTVTEQTPLQDLVGLMEKKRIKRVPVMRDGHLVGIVTHADLLRAVAAIAHEIPDPTADDQHIHDRIVRSLEAPDWRPLGLQVSVRNGIVHLRGIITDERARQAAIAAAENVFGVKGVHDHLCYVDTYSGFYIQSAEDEKLASAEATKQRAE</sequence>
<dbReference type="SUPFAM" id="SSF54631">
    <property type="entry name" value="CBS-domain pair"/>
    <property type="match status" value="1"/>
</dbReference>
<dbReference type="InterPro" id="IPR017080">
    <property type="entry name" value="UCP036990_CBS_BON"/>
</dbReference>
<dbReference type="OrthoDB" id="9783590at2"/>
<keyword evidence="6" id="KW-1185">Reference proteome</keyword>
<keyword evidence="1 2" id="KW-0129">CBS domain</keyword>
<evidence type="ECO:0000259" key="4">
    <source>
        <dbReference type="PROSITE" id="PS51371"/>
    </source>
</evidence>
<dbReference type="PROSITE" id="PS51371">
    <property type="entry name" value="CBS"/>
    <property type="match status" value="2"/>
</dbReference>
<dbReference type="PROSITE" id="PS50914">
    <property type="entry name" value="BON"/>
    <property type="match status" value="1"/>
</dbReference>
<evidence type="ECO:0000313" key="6">
    <source>
        <dbReference type="Proteomes" id="UP000321304"/>
    </source>
</evidence>